<dbReference type="Pfam" id="PF00672">
    <property type="entry name" value="HAMP"/>
    <property type="match status" value="1"/>
</dbReference>
<dbReference type="Pfam" id="PF00015">
    <property type="entry name" value="MCPsignal"/>
    <property type="match status" value="1"/>
</dbReference>
<sequence length="765" mass="80693">MSQDARLDPQLTEVLATSQGAAATPPAATTGLLGRLSVGQKLALAGLLVAVPFAVSLGSLVTQQNREVSRLEGQLSGHRLLAPLQTTMYNTQLMRLTSAQLLQGEQQASQPLETQRQAVTQALASLQSQAKAQGFTGVSEEVRKVQQALDALSFSVDAMAMTPEEAQSAYSAILKNSIRPLFDAVASASGLRVNTDNNVGEMLSTITTSLPDNVPVAGAITASAAPILAQLGKAGASIDATSRQAMRQQWELSKDALTTILSQLERLATNTTVGRAELKQAAATLTRTSNAVFDGLQDGVITPTRLSLTAAQLGELTPAYDASLFDAYTLATKLAGQELQARASAARQRSTLLTLAALLGLALLGTLLYLISRAITQPLSRLTEASQRLSRGELDLNVPVTTRDEVGQLATSFNVAAAQLRENAARVEQERIEAQQLQQHVGQFLDVTMDIADGDLTKRGKVTNDVLGNVVDSINVMVEELGETLRGVQSASSSVTGGSRAMLSSTAQIEQGASVTTEETLRVARQAQEVNVSIQEMARLAQRSADTARQALIASQEGQQAVSSTLEGMQNIRGSSEAVSSGVQTLSERSEQIQEIVDSISHIASQTNLLSLHASIEAAGAGEAGTRFAVVAEEVRQLADESNAAAGRIAALISQVQAEIRELSAAMSVGAQNVEQGFQVAQQAGEKLRQIGSLSQESAQLAQTMSQSAGEQVRGVENMGQGVQQIAQIAEASQESVKEGRSAAEELQKLAQQLNQSLTRFRLPS</sequence>
<evidence type="ECO:0000259" key="7">
    <source>
        <dbReference type="PROSITE" id="PS50885"/>
    </source>
</evidence>
<dbReference type="PANTHER" id="PTHR32089:SF114">
    <property type="entry name" value="METHYL-ACCEPTING CHEMOTAXIS PROTEIN MCPB"/>
    <property type="match status" value="1"/>
</dbReference>
<evidence type="ECO:0000259" key="6">
    <source>
        <dbReference type="PROSITE" id="PS50111"/>
    </source>
</evidence>
<dbReference type="SMART" id="SM00283">
    <property type="entry name" value="MA"/>
    <property type="match status" value="1"/>
</dbReference>
<dbReference type="GO" id="GO:0004888">
    <property type="term" value="F:transmembrane signaling receptor activity"/>
    <property type="evidence" value="ECO:0007669"/>
    <property type="project" value="InterPro"/>
</dbReference>
<dbReference type="EMBL" id="QYUJ01000030">
    <property type="protein sequence ID" value="RJF68959.1"/>
    <property type="molecule type" value="Genomic_DNA"/>
</dbReference>
<keyword evidence="1 3" id="KW-0807">Transducer</keyword>
<name>A0A418UZS3_9DEIO</name>
<dbReference type="RefSeq" id="WP_119766826.1">
    <property type="nucleotide sequence ID" value="NZ_QYUJ01000030.1"/>
</dbReference>
<feature type="domain" description="HAMP" evidence="7">
    <location>
        <begin position="435"/>
        <end position="486"/>
    </location>
</feature>
<dbReference type="PROSITE" id="PS50111">
    <property type="entry name" value="CHEMOTAXIS_TRANSDUC_2"/>
    <property type="match status" value="1"/>
</dbReference>
<dbReference type="CDD" id="cd06225">
    <property type="entry name" value="HAMP"/>
    <property type="match status" value="1"/>
</dbReference>
<comment type="similarity">
    <text evidence="2">Belongs to the methyl-accepting chemotaxis (MCP) protein family.</text>
</comment>
<dbReference type="Gene3D" id="6.10.340.10">
    <property type="match status" value="1"/>
</dbReference>
<accession>A0A418UZS3</accession>
<dbReference type="InterPro" id="IPR004089">
    <property type="entry name" value="MCPsignal_dom"/>
</dbReference>
<dbReference type="SUPFAM" id="SSF58104">
    <property type="entry name" value="Methyl-accepting chemotaxis protein (MCP) signaling domain"/>
    <property type="match status" value="1"/>
</dbReference>
<dbReference type="InterPro" id="IPR004090">
    <property type="entry name" value="Chemotax_Me-accpt_rcpt"/>
</dbReference>
<reference evidence="8 9" key="1">
    <citation type="submission" date="2018-09" db="EMBL/GenBank/DDBJ databases">
        <authorList>
            <person name="Zhu H."/>
        </authorList>
    </citation>
    <scope>NUCLEOTIDE SEQUENCE [LARGE SCALE GENOMIC DNA]</scope>
    <source>
        <strain evidence="8 9">K2S05-167</strain>
    </source>
</reference>
<dbReference type="GO" id="GO:0007165">
    <property type="term" value="P:signal transduction"/>
    <property type="evidence" value="ECO:0007669"/>
    <property type="project" value="UniProtKB-KW"/>
</dbReference>
<organism evidence="8 9">
    <name type="scientific">Deinococcus cavernae</name>
    <dbReference type="NCBI Taxonomy" id="2320857"/>
    <lineage>
        <taxon>Bacteria</taxon>
        <taxon>Thermotogati</taxon>
        <taxon>Deinococcota</taxon>
        <taxon>Deinococci</taxon>
        <taxon>Deinococcales</taxon>
        <taxon>Deinococcaceae</taxon>
        <taxon>Deinococcus</taxon>
    </lineage>
</organism>
<feature type="transmembrane region" description="Helical" evidence="5">
    <location>
        <begin position="42"/>
        <end position="61"/>
    </location>
</feature>
<dbReference type="PROSITE" id="PS50885">
    <property type="entry name" value="HAMP"/>
    <property type="match status" value="2"/>
</dbReference>
<dbReference type="PRINTS" id="PR00260">
    <property type="entry name" value="CHEMTRNSDUCR"/>
</dbReference>
<evidence type="ECO:0000313" key="8">
    <source>
        <dbReference type="EMBL" id="RJF68959.1"/>
    </source>
</evidence>
<gene>
    <name evidence="8" type="ORF">D3875_21740</name>
</gene>
<dbReference type="InterPro" id="IPR003660">
    <property type="entry name" value="HAMP_dom"/>
</dbReference>
<keyword evidence="4" id="KW-0175">Coiled coil</keyword>
<dbReference type="GO" id="GO:0016020">
    <property type="term" value="C:membrane"/>
    <property type="evidence" value="ECO:0007669"/>
    <property type="project" value="InterPro"/>
</dbReference>
<evidence type="ECO:0000256" key="2">
    <source>
        <dbReference type="ARBA" id="ARBA00029447"/>
    </source>
</evidence>
<keyword evidence="9" id="KW-1185">Reference proteome</keyword>
<evidence type="ECO:0000256" key="1">
    <source>
        <dbReference type="ARBA" id="ARBA00023224"/>
    </source>
</evidence>
<evidence type="ECO:0000256" key="5">
    <source>
        <dbReference type="SAM" id="Phobius"/>
    </source>
</evidence>
<dbReference type="Gene3D" id="1.10.287.950">
    <property type="entry name" value="Methyl-accepting chemotaxis protein"/>
    <property type="match status" value="1"/>
</dbReference>
<dbReference type="AlphaFoldDB" id="A0A418UZS3"/>
<comment type="caution">
    <text evidence="8">The sequence shown here is derived from an EMBL/GenBank/DDBJ whole genome shotgun (WGS) entry which is preliminary data.</text>
</comment>
<dbReference type="GO" id="GO:0006935">
    <property type="term" value="P:chemotaxis"/>
    <property type="evidence" value="ECO:0007669"/>
    <property type="project" value="InterPro"/>
</dbReference>
<dbReference type="SMART" id="SM00304">
    <property type="entry name" value="HAMP"/>
    <property type="match status" value="2"/>
</dbReference>
<dbReference type="Proteomes" id="UP000286287">
    <property type="component" value="Unassembled WGS sequence"/>
</dbReference>
<proteinExistence type="inferred from homology"/>
<feature type="coiled-coil region" evidence="4">
    <location>
        <begin position="410"/>
        <end position="440"/>
    </location>
</feature>
<feature type="transmembrane region" description="Helical" evidence="5">
    <location>
        <begin position="352"/>
        <end position="371"/>
    </location>
</feature>
<feature type="domain" description="Methyl-accepting transducer" evidence="6">
    <location>
        <begin position="491"/>
        <end position="727"/>
    </location>
</feature>
<dbReference type="PANTHER" id="PTHR32089">
    <property type="entry name" value="METHYL-ACCEPTING CHEMOTAXIS PROTEIN MCPB"/>
    <property type="match status" value="1"/>
</dbReference>
<dbReference type="OrthoDB" id="369835at2"/>
<evidence type="ECO:0000313" key="9">
    <source>
        <dbReference type="Proteomes" id="UP000286287"/>
    </source>
</evidence>
<keyword evidence="5" id="KW-0472">Membrane</keyword>
<keyword evidence="5" id="KW-0812">Transmembrane</keyword>
<protein>
    <submittedName>
        <fullName evidence="8">Methyl-accepting chemotaxis protein</fullName>
    </submittedName>
</protein>
<evidence type="ECO:0000256" key="4">
    <source>
        <dbReference type="SAM" id="Coils"/>
    </source>
</evidence>
<feature type="domain" description="HAMP" evidence="7">
    <location>
        <begin position="373"/>
        <end position="425"/>
    </location>
</feature>
<evidence type="ECO:0000256" key="3">
    <source>
        <dbReference type="PROSITE-ProRule" id="PRU00284"/>
    </source>
</evidence>
<keyword evidence="5" id="KW-1133">Transmembrane helix</keyword>